<evidence type="ECO:0000313" key="3">
    <source>
        <dbReference type="EMBL" id="KDN62297.1"/>
    </source>
</evidence>
<feature type="compositionally biased region" description="Basic and acidic residues" evidence="1">
    <location>
        <begin position="199"/>
        <end position="210"/>
    </location>
</feature>
<dbReference type="InterPro" id="IPR008701">
    <property type="entry name" value="NPP1"/>
</dbReference>
<evidence type="ECO:0000313" key="4">
    <source>
        <dbReference type="Proteomes" id="UP000027238"/>
    </source>
</evidence>
<proteinExistence type="predicted"/>
<evidence type="ECO:0000256" key="2">
    <source>
        <dbReference type="SAM" id="Phobius"/>
    </source>
</evidence>
<dbReference type="Pfam" id="PF05630">
    <property type="entry name" value="NPP1"/>
    <property type="match status" value="1"/>
</dbReference>
<organism evidence="3 4">
    <name type="scientific">Colletotrichum sublineola</name>
    <name type="common">Sorghum anthracnose fungus</name>
    <dbReference type="NCBI Taxonomy" id="1173701"/>
    <lineage>
        <taxon>Eukaryota</taxon>
        <taxon>Fungi</taxon>
        <taxon>Dikarya</taxon>
        <taxon>Ascomycota</taxon>
        <taxon>Pezizomycotina</taxon>
        <taxon>Sordariomycetes</taxon>
        <taxon>Hypocreomycetidae</taxon>
        <taxon>Glomerellales</taxon>
        <taxon>Glomerellaceae</taxon>
        <taxon>Colletotrichum</taxon>
        <taxon>Colletotrichum graminicola species complex</taxon>
    </lineage>
</organism>
<feature type="transmembrane region" description="Helical" evidence="2">
    <location>
        <begin position="37"/>
        <end position="59"/>
    </location>
</feature>
<feature type="region of interest" description="Disordered" evidence="1">
    <location>
        <begin position="91"/>
        <end position="229"/>
    </location>
</feature>
<comment type="caution">
    <text evidence="3">The sequence shown here is derived from an EMBL/GenBank/DDBJ whole genome shotgun (WGS) entry which is preliminary data.</text>
</comment>
<sequence>MSSTILLLNRAVFECDSFFCPSCHNLYARFMFPDAAMIPYSVLTLFSLCLIASVSGGYVSRRGDDWRPALHEVQGCHTHVAVNADGFHSGGLNPTVEDGSDCQHSSKNQVSSRAIKAAPAIADPEPIIDGPRIDLKHPPPDPVFQPTPPRSKTAPKLAQSPTPALNRPVQPQPAVQPSQPGPGRYRPQRPNFPQFRRPFIRDIEGDEKPALDGPEVDLTNPPADPRPLF</sequence>
<dbReference type="AlphaFoldDB" id="A0A066X034"/>
<keyword evidence="2" id="KW-1133">Transmembrane helix</keyword>
<protein>
    <submittedName>
        <fullName evidence="3">Putative necrosis inducing protein</fullName>
    </submittedName>
</protein>
<feature type="compositionally biased region" description="Low complexity" evidence="1">
    <location>
        <begin position="114"/>
        <end position="130"/>
    </location>
</feature>
<name>A0A066X034_COLSU</name>
<keyword evidence="2" id="KW-0812">Transmembrane</keyword>
<dbReference type="Proteomes" id="UP000027238">
    <property type="component" value="Unassembled WGS sequence"/>
</dbReference>
<keyword evidence="2" id="KW-0472">Membrane</keyword>
<feature type="compositionally biased region" description="Polar residues" evidence="1">
    <location>
        <begin position="102"/>
        <end position="112"/>
    </location>
</feature>
<feature type="compositionally biased region" description="Pro residues" evidence="1">
    <location>
        <begin position="140"/>
        <end position="149"/>
    </location>
</feature>
<accession>A0A066X034</accession>
<evidence type="ECO:0000256" key="1">
    <source>
        <dbReference type="SAM" id="MobiDB-lite"/>
    </source>
</evidence>
<reference evidence="4" key="1">
    <citation type="journal article" date="2014" name="Genome Announc.">
        <title>Draft genome sequence of Colletotrichum sublineola, a destructive pathogen of cultivated sorghum.</title>
        <authorList>
            <person name="Baroncelli R."/>
            <person name="Sanz-Martin J.M."/>
            <person name="Rech G.E."/>
            <person name="Sukno S.A."/>
            <person name="Thon M.R."/>
        </authorList>
    </citation>
    <scope>NUCLEOTIDE SEQUENCE [LARGE SCALE GENOMIC DNA]</scope>
    <source>
        <strain evidence="4">TX430BB</strain>
    </source>
</reference>
<feature type="compositionally biased region" description="Low complexity" evidence="1">
    <location>
        <begin position="168"/>
        <end position="197"/>
    </location>
</feature>
<gene>
    <name evidence="3" type="ORF">CSUB01_08357</name>
</gene>
<keyword evidence="4" id="KW-1185">Reference proteome</keyword>
<dbReference type="EMBL" id="JMSE01001337">
    <property type="protein sequence ID" value="KDN62297.1"/>
    <property type="molecule type" value="Genomic_DNA"/>
</dbReference>
<dbReference type="HOGENOM" id="CLU_1209751_0_0_1"/>